<dbReference type="Proteomes" id="UP001596036">
    <property type="component" value="Unassembled WGS sequence"/>
</dbReference>
<evidence type="ECO:0000313" key="1">
    <source>
        <dbReference type="EMBL" id="MFC5568462.1"/>
    </source>
</evidence>
<evidence type="ECO:0000313" key="2">
    <source>
        <dbReference type="Proteomes" id="UP001596036"/>
    </source>
</evidence>
<sequence length="94" mass="10057">MICLRLRWSGAQELAGSRFLAGDAPTIADVACCGYLFFLGEGLDIATSDGVAWAEAAGLDPACWPRVNDWVGRVAALPGFRTPQRLFAGHEAVY</sequence>
<evidence type="ECO:0008006" key="3">
    <source>
        <dbReference type="Google" id="ProtNLM"/>
    </source>
</evidence>
<dbReference type="RefSeq" id="WP_386751923.1">
    <property type="nucleotide sequence ID" value="NZ_JBHSNM010000001.1"/>
</dbReference>
<dbReference type="EMBL" id="JBHSNM010000001">
    <property type="protein sequence ID" value="MFC5568462.1"/>
    <property type="molecule type" value="Genomic_DNA"/>
</dbReference>
<dbReference type="Gene3D" id="1.20.1050.10">
    <property type="match status" value="1"/>
</dbReference>
<organism evidence="1 2">
    <name type="scientific">Lysobacter yangpyeongensis</name>
    <dbReference type="NCBI Taxonomy" id="346182"/>
    <lineage>
        <taxon>Bacteria</taxon>
        <taxon>Pseudomonadati</taxon>
        <taxon>Pseudomonadota</taxon>
        <taxon>Gammaproteobacteria</taxon>
        <taxon>Lysobacterales</taxon>
        <taxon>Lysobacteraceae</taxon>
        <taxon>Lysobacter</taxon>
    </lineage>
</organism>
<comment type="caution">
    <text evidence="1">The sequence shown here is derived from an EMBL/GenBank/DDBJ whole genome shotgun (WGS) entry which is preliminary data.</text>
</comment>
<dbReference type="SUPFAM" id="SSF47616">
    <property type="entry name" value="GST C-terminal domain-like"/>
    <property type="match status" value="1"/>
</dbReference>
<gene>
    <name evidence="1" type="ORF">ACFPN1_00070</name>
</gene>
<proteinExistence type="predicted"/>
<accession>A0ABW0SHH6</accession>
<name>A0ABW0SHH6_9GAMM</name>
<protein>
    <recommendedName>
        <fullName evidence="3">GST C-terminal domain-containing protein</fullName>
    </recommendedName>
</protein>
<keyword evidence="2" id="KW-1185">Reference proteome</keyword>
<reference evidence="2" key="1">
    <citation type="journal article" date="2019" name="Int. J. Syst. Evol. Microbiol.">
        <title>The Global Catalogue of Microorganisms (GCM) 10K type strain sequencing project: providing services to taxonomists for standard genome sequencing and annotation.</title>
        <authorList>
            <consortium name="The Broad Institute Genomics Platform"/>
            <consortium name="The Broad Institute Genome Sequencing Center for Infectious Disease"/>
            <person name="Wu L."/>
            <person name="Ma J."/>
        </authorList>
    </citation>
    <scope>NUCLEOTIDE SEQUENCE [LARGE SCALE GENOMIC DNA]</scope>
    <source>
        <strain evidence="2">KACC 11407</strain>
    </source>
</reference>
<dbReference type="InterPro" id="IPR036282">
    <property type="entry name" value="Glutathione-S-Trfase_C_sf"/>
</dbReference>